<dbReference type="InterPro" id="IPR018944">
    <property type="entry name" value="DNA_pol_lambd_fingers_domain"/>
</dbReference>
<evidence type="ECO:0000313" key="14">
    <source>
        <dbReference type="EMBL" id="QHS91131.1"/>
    </source>
</evidence>
<keyword evidence="6" id="KW-0235">DNA replication</keyword>
<dbReference type="GO" id="GO:0005634">
    <property type="term" value="C:nucleus"/>
    <property type="evidence" value="ECO:0007669"/>
    <property type="project" value="TreeGrafter"/>
</dbReference>
<dbReference type="InterPro" id="IPR027421">
    <property type="entry name" value="DNA_pol_lamdba_lyase_dom_sf"/>
</dbReference>
<dbReference type="GO" id="GO:0006260">
    <property type="term" value="P:DNA replication"/>
    <property type="evidence" value="ECO:0007669"/>
    <property type="project" value="UniProtKB-KW"/>
</dbReference>
<evidence type="ECO:0000256" key="8">
    <source>
        <dbReference type="ARBA" id="ARBA00022932"/>
    </source>
</evidence>
<dbReference type="Gene3D" id="1.10.150.20">
    <property type="entry name" value="5' to 3' exonuclease, C-terminal subdomain"/>
    <property type="match status" value="1"/>
</dbReference>
<dbReference type="InterPro" id="IPR037160">
    <property type="entry name" value="DNA_Pol_thumb_sf"/>
</dbReference>
<dbReference type="InterPro" id="IPR002008">
    <property type="entry name" value="DNA_pol_X_beta-like"/>
</dbReference>
<evidence type="ECO:0000256" key="4">
    <source>
        <dbReference type="ARBA" id="ARBA00022679"/>
    </source>
</evidence>
<evidence type="ECO:0000256" key="7">
    <source>
        <dbReference type="ARBA" id="ARBA00022763"/>
    </source>
</evidence>
<keyword evidence="9" id="KW-0238">DNA-binding</keyword>
<dbReference type="PANTHER" id="PTHR11276:SF28">
    <property type="entry name" value="DNA POLYMERASE LAMBDA"/>
    <property type="match status" value="1"/>
</dbReference>
<dbReference type="InterPro" id="IPR019843">
    <property type="entry name" value="DNA_pol-X_BS"/>
</dbReference>
<evidence type="ECO:0000256" key="3">
    <source>
        <dbReference type="ARBA" id="ARBA00022634"/>
    </source>
</evidence>
<dbReference type="CDD" id="cd00141">
    <property type="entry name" value="NT_POLXc"/>
    <property type="match status" value="1"/>
</dbReference>
<dbReference type="Gene3D" id="3.30.210.10">
    <property type="entry name" value="DNA polymerase, thumb domain"/>
    <property type="match status" value="1"/>
</dbReference>
<dbReference type="PANTHER" id="PTHR11276">
    <property type="entry name" value="DNA POLYMERASE TYPE-X FAMILY MEMBER"/>
    <property type="match status" value="1"/>
</dbReference>
<protein>
    <recommendedName>
        <fullName evidence="2">DNA-directed DNA polymerase</fullName>
        <ecNumber evidence="2">2.7.7.7</ecNumber>
    </recommendedName>
</protein>
<dbReference type="Gene3D" id="1.10.150.110">
    <property type="entry name" value="DNA polymerase beta, N-terminal domain-like"/>
    <property type="match status" value="1"/>
</dbReference>
<dbReference type="InterPro" id="IPR022312">
    <property type="entry name" value="DNA_pol_X"/>
</dbReference>
<feature type="domain" description="DNA-directed DNA polymerase X" evidence="13">
    <location>
        <begin position="1"/>
        <end position="317"/>
    </location>
</feature>
<dbReference type="FunFam" id="3.30.210.10:FF:000002">
    <property type="entry name" value="DNA polymerase"/>
    <property type="match status" value="1"/>
</dbReference>
<comment type="catalytic activity">
    <reaction evidence="12">
        <text>DNA(n) + a 2'-deoxyribonucleoside 5'-triphosphate = DNA(n+1) + diphosphate</text>
        <dbReference type="Rhea" id="RHEA:22508"/>
        <dbReference type="Rhea" id="RHEA-COMP:17339"/>
        <dbReference type="Rhea" id="RHEA-COMP:17340"/>
        <dbReference type="ChEBI" id="CHEBI:33019"/>
        <dbReference type="ChEBI" id="CHEBI:61560"/>
        <dbReference type="ChEBI" id="CHEBI:173112"/>
        <dbReference type="EC" id="2.7.7.7"/>
    </reaction>
</comment>
<dbReference type="Pfam" id="PF14791">
    <property type="entry name" value="DNA_pol_B_thumb"/>
    <property type="match status" value="1"/>
</dbReference>
<dbReference type="PRINTS" id="PR00870">
    <property type="entry name" value="DNAPOLXBETA"/>
</dbReference>
<dbReference type="InterPro" id="IPR029398">
    <property type="entry name" value="PolB_thumb"/>
</dbReference>
<name>A0A6C0BHD0_9ZZZZ</name>
<keyword evidence="4" id="KW-0808">Transferase</keyword>
<keyword evidence="8" id="KW-0239">DNA-directed DNA polymerase</keyword>
<evidence type="ECO:0000256" key="11">
    <source>
        <dbReference type="ARBA" id="ARBA00023239"/>
    </source>
</evidence>
<evidence type="ECO:0000259" key="13">
    <source>
        <dbReference type="SMART" id="SM00483"/>
    </source>
</evidence>
<evidence type="ECO:0000256" key="5">
    <source>
        <dbReference type="ARBA" id="ARBA00022695"/>
    </source>
</evidence>
<dbReference type="EC" id="2.7.7.7" evidence="2"/>
<evidence type="ECO:0000256" key="2">
    <source>
        <dbReference type="ARBA" id="ARBA00012417"/>
    </source>
</evidence>
<reference evidence="14" key="1">
    <citation type="journal article" date="2020" name="Nature">
        <title>Giant virus diversity and host interactions through global metagenomics.</title>
        <authorList>
            <person name="Schulz F."/>
            <person name="Roux S."/>
            <person name="Paez-Espino D."/>
            <person name="Jungbluth S."/>
            <person name="Walsh D.A."/>
            <person name="Denef V.J."/>
            <person name="McMahon K.D."/>
            <person name="Konstantinidis K.T."/>
            <person name="Eloe-Fadrosh E.A."/>
            <person name="Kyrpides N.C."/>
            <person name="Woyke T."/>
        </authorList>
    </citation>
    <scope>NUCLEOTIDE SEQUENCE</scope>
    <source>
        <strain evidence="14">GVMAG-M-3300013004-44</strain>
    </source>
</reference>
<dbReference type="InterPro" id="IPR028207">
    <property type="entry name" value="DNA_pol_B_palm_palm"/>
</dbReference>
<dbReference type="SUPFAM" id="SSF81301">
    <property type="entry name" value="Nucleotidyltransferase"/>
    <property type="match status" value="1"/>
</dbReference>
<dbReference type="InterPro" id="IPR002054">
    <property type="entry name" value="DNA-dir_DNA_pol_X"/>
</dbReference>
<dbReference type="SMART" id="SM00483">
    <property type="entry name" value="POLXc"/>
    <property type="match status" value="1"/>
</dbReference>
<evidence type="ECO:0000256" key="9">
    <source>
        <dbReference type="ARBA" id="ARBA00023125"/>
    </source>
</evidence>
<dbReference type="GO" id="GO:0003887">
    <property type="term" value="F:DNA-directed DNA polymerase activity"/>
    <property type="evidence" value="ECO:0007669"/>
    <property type="project" value="UniProtKB-KW"/>
</dbReference>
<keyword evidence="10" id="KW-0234">DNA repair</keyword>
<accession>A0A6C0BHD0</accession>
<dbReference type="Pfam" id="PF14792">
    <property type="entry name" value="DNA_pol_B_palm"/>
    <property type="match status" value="1"/>
</dbReference>
<dbReference type="SUPFAM" id="SSF47802">
    <property type="entry name" value="DNA polymerase beta, N-terminal domain-like"/>
    <property type="match status" value="1"/>
</dbReference>
<dbReference type="GO" id="GO:0006303">
    <property type="term" value="P:double-strand break repair via nonhomologous end joining"/>
    <property type="evidence" value="ECO:0007669"/>
    <property type="project" value="TreeGrafter"/>
</dbReference>
<dbReference type="PROSITE" id="PS00522">
    <property type="entry name" value="DNA_POLYMERASE_X"/>
    <property type="match status" value="1"/>
</dbReference>
<dbReference type="Pfam" id="PF14716">
    <property type="entry name" value="HHH_8"/>
    <property type="match status" value="1"/>
</dbReference>
<dbReference type="GO" id="GO:0016829">
    <property type="term" value="F:lyase activity"/>
    <property type="evidence" value="ECO:0007669"/>
    <property type="project" value="UniProtKB-KW"/>
</dbReference>
<keyword evidence="7" id="KW-0227">DNA damage</keyword>
<dbReference type="GO" id="GO:0003677">
    <property type="term" value="F:DNA binding"/>
    <property type="evidence" value="ECO:0007669"/>
    <property type="project" value="UniProtKB-KW"/>
</dbReference>
<evidence type="ECO:0000256" key="6">
    <source>
        <dbReference type="ARBA" id="ARBA00022705"/>
    </source>
</evidence>
<dbReference type="PRINTS" id="PR00869">
    <property type="entry name" value="DNAPOLX"/>
</dbReference>
<dbReference type="AlphaFoldDB" id="A0A6C0BHD0"/>
<dbReference type="InterPro" id="IPR043519">
    <property type="entry name" value="NT_sf"/>
</dbReference>
<keyword evidence="5" id="KW-0548">Nucleotidyltransferase</keyword>
<proteinExistence type="inferred from homology"/>
<dbReference type="Gene3D" id="3.30.460.10">
    <property type="entry name" value="Beta Polymerase, domain 2"/>
    <property type="match status" value="1"/>
</dbReference>
<dbReference type="SUPFAM" id="SSF81585">
    <property type="entry name" value="PsbU/PolX domain-like"/>
    <property type="match status" value="1"/>
</dbReference>
<sequence length="333" mass="38813">MDYKSLLIDALDTMRKKEVLEKQTFRARAYATVIRQLKERAEPVTCYEDIHHFQGVGEKIREKIKEIMETGQLQSAERVKETHATDAVDVLQHIYGVGPAKVRELIQMGIRTVEQLRIEVEKNPFLLNEKQKIGLRYYEELLERIPREEMEAHRDLLPTYLPTEMKDWETEIVGSFRRGLPTSGDIDMLIRVPANVTNKMAKTLLATYVTRMKEAGYIEEILALGEHKCMAICRLGVARRLDLLLTPDEEYACALLYFTGSDQFNVAFRHHALEKGYTLNEHRLTPLHHDVLVPQMVSEKDIFRFLELRYITPDQRVDKHQIKKQTKPRVAIQ</sequence>
<keyword evidence="11" id="KW-0456">Lyase</keyword>
<dbReference type="Pfam" id="PF10391">
    <property type="entry name" value="DNA_pol_lambd_f"/>
    <property type="match status" value="1"/>
</dbReference>
<evidence type="ECO:0000256" key="1">
    <source>
        <dbReference type="ARBA" id="ARBA00008323"/>
    </source>
</evidence>
<comment type="similarity">
    <text evidence="1">Belongs to the DNA polymerase type-X family.</text>
</comment>
<evidence type="ECO:0000256" key="12">
    <source>
        <dbReference type="ARBA" id="ARBA00049244"/>
    </source>
</evidence>
<dbReference type="InterPro" id="IPR010996">
    <property type="entry name" value="HHH_MUS81"/>
</dbReference>
<organism evidence="14">
    <name type="scientific">viral metagenome</name>
    <dbReference type="NCBI Taxonomy" id="1070528"/>
    <lineage>
        <taxon>unclassified sequences</taxon>
        <taxon>metagenomes</taxon>
        <taxon>organismal metagenomes</taxon>
    </lineage>
</organism>
<keyword evidence="3" id="KW-0237">DNA synthesis</keyword>
<dbReference type="EMBL" id="MN739155">
    <property type="protein sequence ID" value="QHS91131.1"/>
    <property type="molecule type" value="Genomic_DNA"/>
</dbReference>
<evidence type="ECO:0000256" key="10">
    <source>
        <dbReference type="ARBA" id="ARBA00023204"/>
    </source>
</evidence>